<dbReference type="STRING" id="797302.Halru_2484"/>
<gene>
    <name evidence="2" type="ordered locus">Halru_2484</name>
</gene>
<feature type="transmembrane region" description="Helical" evidence="1">
    <location>
        <begin position="83"/>
        <end position="108"/>
    </location>
</feature>
<feature type="transmembrane region" description="Helical" evidence="1">
    <location>
        <begin position="45"/>
        <end position="63"/>
    </location>
</feature>
<protein>
    <submittedName>
        <fullName evidence="2">Uncharacterized protein</fullName>
    </submittedName>
</protein>
<dbReference type="GeneID" id="14376992"/>
<sequence>MLEAAVSDVLDEDWADRTTVGWFLALPFVAAIGIWAIFDHQLSVPIGAIGLLLLIGYGRHVVLGSVVDPELPAVGDIGGLAKSVLVGGAVVIGLVGVPTGLAVLALWADASPIATAVSELTAATVVAVVFLAGAYLTPAALAVSGRRLRVAESSAGDRRASRTDALVAIVSSRDYGIATLQAILALFAIGAATLMLIVTVFGLAVLPAVVYLAVAVSARRYAYAVDRALDPRAVDELEDRTVSWL</sequence>
<keyword evidence="1" id="KW-0812">Transmembrane</keyword>
<dbReference type="KEGG" id="hru:Halru_2484"/>
<dbReference type="AlphaFoldDB" id="L0IFQ8"/>
<name>L0IFQ8_HALRX</name>
<dbReference type="EMBL" id="CP003050">
    <property type="protein sequence ID" value="AGB17066.1"/>
    <property type="molecule type" value="Genomic_DNA"/>
</dbReference>
<dbReference type="HOGENOM" id="CLU_1131585_0_0_2"/>
<keyword evidence="3" id="KW-1185">Reference proteome</keyword>
<keyword evidence="1" id="KW-1133">Transmembrane helix</keyword>
<reference evidence="2" key="1">
    <citation type="submission" date="2011-09" db="EMBL/GenBank/DDBJ databases">
        <title>Complete sequence of Halovivax ruber XH-70.</title>
        <authorList>
            <consortium name="US DOE Joint Genome Institute"/>
            <person name="Lucas S."/>
            <person name="Han J."/>
            <person name="Lapidus A."/>
            <person name="Cheng J.-F."/>
            <person name="Goodwin L."/>
            <person name="Pitluck S."/>
            <person name="Peters L."/>
            <person name="Mikhailova N."/>
            <person name="Davenport K."/>
            <person name="Detter J.C."/>
            <person name="Han C."/>
            <person name="Tapia R."/>
            <person name="Land M."/>
            <person name="Hauser L."/>
            <person name="Kyrpides N."/>
            <person name="Ivanova N."/>
            <person name="Pagani I."/>
            <person name="Sproer C."/>
            <person name="Anderson I."/>
            <person name="Woyke T."/>
        </authorList>
    </citation>
    <scope>NUCLEOTIDE SEQUENCE</scope>
    <source>
        <strain evidence="2">XH-70</strain>
    </source>
</reference>
<proteinExistence type="predicted"/>
<feature type="transmembrane region" description="Helical" evidence="1">
    <location>
        <begin position="120"/>
        <end position="143"/>
    </location>
</feature>
<accession>L0IFQ8</accession>
<dbReference type="Proteomes" id="UP000010846">
    <property type="component" value="Chromosome"/>
</dbReference>
<feature type="transmembrane region" description="Helical" evidence="1">
    <location>
        <begin position="182"/>
        <end position="214"/>
    </location>
</feature>
<evidence type="ECO:0000313" key="3">
    <source>
        <dbReference type="Proteomes" id="UP000010846"/>
    </source>
</evidence>
<dbReference type="OrthoDB" id="378190at2157"/>
<evidence type="ECO:0000313" key="2">
    <source>
        <dbReference type="EMBL" id="AGB17066.1"/>
    </source>
</evidence>
<organism evidence="2 3">
    <name type="scientific">Halovivax ruber (strain DSM 18193 / JCM 13892 / XH-70)</name>
    <dbReference type="NCBI Taxonomy" id="797302"/>
    <lineage>
        <taxon>Archaea</taxon>
        <taxon>Methanobacteriati</taxon>
        <taxon>Methanobacteriota</taxon>
        <taxon>Stenosarchaea group</taxon>
        <taxon>Halobacteria</taxon>
        <taxon>Halobacteriales</taxon>
        <taxon>Natrialbaceae</taxon>
        <taxon>Halovivax</taxon>
    </lineage>
</organism>
<keyword evidence="1" id="KW-0472">Membrane</keyword>
<evidence type="ECO:0000256" key="1">
    <source>
        <dbReference type="SAM" id="Phobius"/>
    </source>
</evidence>
<feature type="transmembrane region" description="Helical" evidence="1">
    <location>
        <begin position="20"/>
        <end position="38"/>
    </location>
</feature>
<dbReference type="RefSeq" id="WP_015301669.1">
    <property type="nucleotide sequence ID" value="NC_019964.1"/>
</dbReference>